<evidence type="ECO:0000256" key="1">
    <source>
        <dbReference type="ARBA" id="ARBA00023015"/>
    </source>
</evidence>
<dbReference type="InterPro" id="IPR018060">
    <property type="entry name" value="HTH_AraC"/>
</dbReference>
<evidence type="ECO:0000313" key="6">
    <source>
        <dbReference type="Proteomes" id="UP000663923"/>
    </source>
</evidence>
<dbReference type="InterPro" id="IPR032687">
    <property type="entry name" value="AraC-type_N"/>
</dbReference>
<keyword evidence="6" id="KW-1185">Reference proteome</keyword>
<organism evidence="5 6">
    <name type="scientific">Parasphingorhabdus cellanae</name>
    <dbReference type="NCBI Taxonomy" id="2806553"/>
    <lineage>
        <taxon>Bacteria</taxon>
        <taxon>Pseudomonadati</taxon>
        <taxon>Pseudomonadota</taxon>
        <taxon>Alphaproteobacteria</taxon>
        <taxon>Sphingomonadales</taxon>
        <taxon>Sphingomonadaceae</taxon>
        <taxon>Parasphingorhabdus</taxon>
    </lineage>
</organism>
<dbReference type="SUPFAM" id="SSF46689">
    <property type="entry name" value="Homeodomain-like"/>
    <property type="match status" value="1"/>
</dbReference>
<dbReference type="RefSeq" id="WP_207990195.1">
    <property type="nucleotide sequence ID" value="NZ_CP071794.1"/>
</dbReference>
<accession>A0ABX7T7K8</accession>
<keyword evidence="1" id="KW-0805">Transcription regulation</keyword>
<reference evidence="5 6" key="1">
    <citation type="submission" date="2021-03" db="EMBL/GenBank/DDBJ databases">
        <title>Complete genome of Parasphingorhabdus_sp.JHSY0214.</title>
        <authorList>
            <person name="Yoo J.H."/>
            <person name="Bae J.W."/>
        </authorList>
    </citation>
    <scope>NUCLEOTIDE SEQUENCE [LARGE SCALE GENOMIC DNA]</scope>
    <source>
        <strain evidence="5 6">JHSY0214</strain>
    </source>
</reference>
<evidence type="ECO:0000256" key="3">
    <source>
        <dbReference type="ARBA" id="ARBA00023163"/>
    </source>
</evidence>
<dbReference type="PANTHER" id="PTHR47894:SF1">
    <property type="entry name" value="HTH-TYPE TRANSCRIPTIONAL REGULATOR VQSM"/>
    <property type="match status" value="1"/>
</dbReference>
<dbReference type="Proteomes" id="UP000663923">
    <property type="component" value="Chromosome"/>
</dbReference>
<sequence length="346" mass="38795">MGQTNLDDISVSSQFLFKVFRSCQDLGARKPVLLAALNVTDFKLRDPQARFDSDAITALYQATVHELERDNIFPDIGHEMIPTGFSDIGYTAMFGETVQDVMQAAAAAVDFGTNRPLLRWEQTASTCRMVCDPTSSAGKDLIFLIFSILSYIGAQITGGGLPPIKAAYFKHREPKTCDDFGRTENHPLHVPCFFNQSQTYLEFYPHVMLLSNPLRNRMVVEAAREHFDESQPDEKQVMLLADLSYNYLFYLLDKSGLSLDAAAETFGMAERTLRRKLVAEGASFRQILERVRRDACQLYFLEGTRSLSEIATKLGYSELSAFTRAYTAWHGRSPSRDLAAHIALAA</sequence>
<protein>
    <submittedName>
        <fullName evidence="5">Helix-turn-helix transcriptional regulator</fullName>
    </submittedName>
</protein>
<evidence type="ECO:0000256" key="2">
    <source>
        <dbReference type="ARBA" id="ARBA00023125"/>
    </source>
</evidence>
<gene>
    <name evidence="5" type="ORF">J4G78_08790</name>
</gene>
<evidence type="ECO:0000313" key="5">
    <source>
        <dbReference type="EMBL" id="QTD57595.1"/>
    </source>
</evidence>
<dbReference type="Pfam" id="PF12625">
    <property type="entry name" value="Arabinose_bd"/>
    <property type="match status" value="1"/>
</dbReference>
<dbReference type="PROSITE" id="PS01124">
    <property type="entry name" value="HTH_ARAC_FAMILY_2"/>
    <property type="match status" value="1"/>
</dbReference>
<proteinExistence type="predicted"/>
<dbReference type="InterPro" id="IPR009057">
    <property type="entry name" value="Homeodomain-like_sf"/>
</dbReference>
<name>A0ABX7T7K8_9SPHN</name>
<feature type="domain" description="HTH araC/xylS-type" evidence="4">
    <location>
        <begin position="242"/>
        <end position="340"/>
    </location>
</feature>
<dbReference type="EMBL" id="CP071794">
    <property type="protein sequence ID" value="QTD57595.1"/>
    <property type="molecule type" value="Genomic_DNA"/>
</dbReference>
<keyword evidence="3" id="KW-0804">Transcription</keyword>
<evidence type="ECO:0000259" key="4">
    <source>
        <dbReference type="PROSITE" id="PS01124"/>
    </source>
</evidence>
<dbReference type="SMART" id="SM00342">
    <property type="entry name" value="HTH_ARAC"/>
    <property type="match status" value="1"/>
</dbReference>
<dbReference type="Pfam" id="PF12833">
    <property type="entry name" value="HTH_18"/>
    <property type="match status" value="1"/>
</dbReference>
<dbReference type="PANTHER" id="PTHR47894">
    <property type="entry name" value="HTH-TYPE TRANSCRIPTIONAL REGULATOR GADX"/>
    <property type="match status" value="1"/>
</dbReference>
<dbReference type="Gene3D" id="1.10.10.60">
    <property type="entry name" value="Homeodomain-like"/>
    <property type="match status" value="1"/>
</dbReference>
<keyword evidence="2" id="KW-0238">DNA-binding</keyword>